<feature type="domain" description="A-factor biosynthesis hotdog" evidence="1">
    <location>
        <begin position="42"/>
        <end position="183"/>
    </location>
</feature>
<feature type="domain" description="A-factor biosynthesis hotdog" evidence="1">
    <location>
        <begin position="220"/>
        <end position="334"/>
    </location>
</feature>
<proteinExistence type="predicted"/>
<dbReference type="InterPro" id="IPR005509">
    <property type="entry name" value="AfsA_hotdog_dom"/>
</dbReference>
<keyword evidence="3" id="KW-1185">Reference proteome</keyword>
<evidence type="ECO:0000259" key="1">
    <source>
        <dbReference type="Pfam" id="PF03756"/>
    </source>
</evidence>
<dbReference type="NCBIfam" id="NF041195">
    <property type="entry name" value="ScbA_BarX_GamBu"/>
    <property type="match status" value="1"/>
</dbReference>
<dbReference type="Pfam" id="PF03756">
    <property type="entry name" value="AfsA"/>
    <property type="match status" value="2"/>
</dbReference>
<dbReference type="EMBL" id="JAFEUF010000162">
    <property type="protein sequence ID" value="MBM7057056.1"/>
    <property type="molecule type" value="Genomic_DNA"/>
</dbReference>
<sequence>MRTHPSVVVRENYRSWGAKLSVSVLSRDVKPVQQSQVHQWQVHKLRGEEVLLRTWAERDDQGERDDQDPGRYVITARWPKGHDFYRPSQGAYDPLLLAESVRQAVPLLSHAVHDVPREYKQAWERFSFAVEPLAALVTTGEDEVRLVVTCSDVVRRGSRFAGMTMDIDVHLGKRLMGTAHTRFNNQPAAVYRRLRGSYADLDAALANCLPAGPPVEPHRVGRDSADDVVLSPAPGGRSDRWMLRVDPTHPVLFDHAVDHVPGMFLLEAARQAAHAVGDASTAVVGMTTDFARYVELDAPAVVVAGTPVPGSTGRRRVPVRVEQHGVQVFSAEVTVV</sequence>
<reference evidence="2 3" key="1">
    <citation type="submission" date="2021-02" db="EMBL/GenBank/DDBJ databases">
        <title>Genome Streptomyces sp. RHZ10.</title>
        <authorList>
            <person name="Besaury L."/>
        </authorList>
    </citation>
    <scope>NUCLEOTIDE SEQUENCE [LARGE SCALE GENOMIC DNA]</scope>
    <source>
        <strain evidence="2 3">RHZ10</strain>
    </source>
</reference>
<organism evidence="2 3">
    <name type="scientific">Streptomyces durocortorensis</name>
    <dbReference type="NCBI Taxonomy" id="2811104"/>
    <lineage>
        <taxon>Bacteria</taxon>
        <taxon>Bacillati</taxon>
        <taxon>Actinomycetota</taxon>
        <taxon>Actinomycetes</taxon>
        <taxon>Kitasatosporales</taxon>
        <taxon>Streptomycetaceae</taxon>
        <taxon>Streptomyces</taxon>
    </lineage>
</organism>
<gene>
    <name evidence="2" type="ORF">JS521_25095</name>
</gene>
<name>A0ABS2I1E5_9ACTN</name>
<evidence type="ECO:0000313" key="2">
    <source>
        <dbReference type="EMBL" id="MBM7057056.1"/>
    </source>
</evidence>
<dbReference type="InterPro" id="IPR047757">
    <property type="entry name" value="AfsA-like"/>
</dbReference>
<protein>
    <submittedName>
        <fullName evidence="2">AfsA/ScbA</fullName>
    </submittedName>
</protein>
<comment type="caution">
    <text evidence="2">The sequence shown here is derived from an EMBL/GenBank/DDBJ whole genome shotgun (WGS) entry which is preliminary data.</text>
</comment>
<dbReference type="Proteomes" id="UP000712045">
    <property type="component" value="Unassembled WGS sequence"/>
</dbReference>
<evidence type="ECO:0000313" key="3">
    <source>
        <dbReference type="Proteomes" id="UP000712045"/>
    </source>
</evidence>
<accession>A0ABS2I1E5</accession>